<evidence type="ECO:0000259" key="5">
    <source>
        <dbReference type="Pfam" id="PF17851"/>
    </source>
</evidence>
<keyword evidence="7" id="KW-1185">Reference proteome</keyword>
<dbReference type="Gene3D" id="2.60.120.200">
    <property type="match status" value="1"/>
</dbReference>
<evidence type="ECO:0000256" key="1">
    <source>
        <dbReference type="ARBA" id="ARBA00009865"/>
    </source>
</evidence>
<evidence type="ECO:0000313" key="6">
    <source>
        <dbReference type="EMBL" id="MFD1399118.1"/>
    </source>
</evidence>
<dbReference type="EMBL" id="JBHTOA010000030">
    <property type="protein sequence ID" value="MFD1399118.1"/>
    <property type="molecule type" value="Genomic_DNA"/>
</dbReference>
<dbReference type="InterPro" id="IPR006710">
    <property type="entry name" value="Glyco_hydro_43"/>
</dbReference>
<comment type="similarity">
    <text evidence="1 4">Belongs to the glycosyl hydrolase 43 family.</text>
</comment>
<dbReference type="SUPFAM" id="SSF49899">
    <property type="entry name" value="Concanavalin A-like lectins/glucanases"/>
    <property type="match status" value="1"/>
</dbReference>
<evidence type="ECO:0000313" key="7">
    <source>
        <dbReference type="Proteomes" id="UP001597199"/>
    </source>
</evidence>
<dbReference type="Proteomes" id="UP001597199">
    <property type="component" value="Unassembled WGS sequence"/>
</dbReference>
<proteinExistence type="inferred from homology"/>
<dbReference type="PANTHER" id="PTHR42812:SF12">
    <property type="entry name" value="BETA-XYLOSIDASE-RELATED"/>
    <property type="match status" value="1"/>
</dbReference>
<sequence>MTKLYTNPILRGFNPDASILRVGDDYYIATSTFEWWPGVEIYHSTDLINWTVVAEPVDRPSQANLLGNYNSGSLWAPALSYDHGRFYLIYTDVKTTGIFKDTLNYLIEAPAITGPWSEPVFLNASGFDPALFHDDDGRHYLMNMLYDHRLDHDGFAGVVMQEYDLAHHQLVGARQKIFQGTQLGNAEGPQMLKRNGWYYLICAAGGTGYSHAATIARARNIWGPYTVAPNTPLMTTKPHPDSPLQKCGHVSLVEITPDEWYATFITARPLKLQRGNCTLGRETGLTPIRWQDDWPYLLDGGEVPPLQSPLPSIAQDVEQRTDFSETIDFTTAKALPISLKSLRGPLGDHAQLTPAGLVLRGQQSITSLHRQSLLARRWQAFHFTATTTVDFAPTNFQTLAGLVLFYDTDNWQYLSINYDETKHTRYLQVMVDAAGQAHYASPRIPLPAGLVTLRAEVDHATSQFSYQLPDNDWQLIGDGLPADQLSDDYVKAQGKLAFTGAMVGICAQDLNDHTSFATFKTFDYQERR</sequence>
<dbReference type="PANTHER" id="PTHR42812">
    <property type="entry name" value="BETA-XYLOSIDASE"/>
    <property type="match status" value="1"/>
</dbReference>
<protein>
    <submittedName>
        <fullName evidence="6">Glycoside hydrolase family 43 protein</fullName>
    </submittedName>
</protein>
<accession>A0ABW4BGT7</accession>
<evidence type="ECO:0000256" key="2">
    <source>
        <dbReference type="ARBA" id="ARBA00022801"/>
    </source>
</evidence>
<evidence type="ECO:0000256" key="3">
    <source>
        <dbReference type="ARBA" id="ARBA00023295"/>
    </source>
</evidence>
<dbReference type="InterPro" id="IPR023296">
    <property type="entry name" value="Glyco_hydro_beta-prop_sf"/>
</dbReference>
<dbReference type="InterPro" id="IPR013320">
    <property type="entry name" value="ConA-like_dom_sf"/>
</dbReference>
<dbReference type="Pfam" id="PF04616">
    <property type="entry name" value="Glyco_hydro_43"/>
    <property type="match status" value="1"/>
</dbReference>
<dbReference type="InterPro" id="IPR041542">
    <property type="entry name" value="GH43_C2"/>
</dbReference>
<dbReference type="CDD" id="cd09000">
    <property type="entry name" value="GH43_SXA-like"/>
    <property type="match status" value="1"/>
</dbReference>
<evidence type="ECO:0000256" key="4">
    <source>
        <dbReference type="RuleBase" id="RU361187"/>
    </source>
</evidence>
<keyword evidence="3 4" id="KW-0326">Glycosidase</keyword>
<dbReference type="RefSeq" id="WP_204118292.1">
    <property type="nucleotide sequence ID" value="NZ_BOLV01000003.1"/>
</dbReference>
<dbReference type="Pfam" id="PF17851">
    <property type="entry name" value="GH43_C2"/>
    <property type="match status" value="1"/>
</dbReference>
<comment type="caution">
    <text evidence="6">The sequence shown here is derived from an EMBL/GenBank/DDBJ whole genome shotgun (WGS) entry which is preliminary data.</text>
</comment>
<organism evidence="6 7">
    <name type="scientific">Lacticaseibacillus suilingensis</name>
    <dbReference type="NCBI Taxonomy" id="2799577"/>
    <lineage>
        <taxon>Bacteria</taxon>
        <taxon>Bacillati</taxon>
        <taxon>Bacillota</taxon>
        <taxon>Bacilli</taxon>
        <taxon>Lactobacillales</taxon>
        <taxon>Lactobacillaceae</taxon>
        <taxon>Lacticaseibacillus</taxon>
    </lineage>
</organism>
<feature type="domain" description="Beta-xylosidase C-terminal Concanavalin A-like" evidence="5">
    <location>
        <begin position="328"/>
        <end position="525"/>
    </location>
</feature>
<dbReference type="Gene3D" id="2.115.10.20">
    <property type="entry name" value="Glycosyl hydrolase domain, family 43"/>
    <property type="match status" value="1"/>
</dbReference>
<reference evidence="7" key="1">
    <citation type="journal article" date="2019" name="Int. J. Syst. Evol. Microbiol.">
        <title>The Global Catalogue of Microorganisms (GCM) 10K type strain sequencing project: providing services to taxonomists for standard genome sequencing and annotation.</title>
        <authorList>
            <consortium name="The Broad Institute Genomics Platform"/>
            <consortium name="The Broad Institute Genome Sequencing Center for Infectious Disease"/>
            <person name="Wu L."/>
            <person name="Ma J."/>
        </authorList>
    </citation>
    <scope>NUCLEOTIDE SEQUENCE [LARGE SCALE GENOMIC DNA]</scope>
    <source>
        <strain evidence="7">CCM 9110</strain>
    </source>
</reference>
<gene>
    <name evidence="6" type="ORF">ACFQ41_07330</name>
</gene>
<dbReference type="SUPFAM" id="SSF75005">
    <property type="entry name" value="Arabinanase/levansucrase/invertase"/>
    <property type="match status" value="1"/>
</dbReference>
<name>A0ABW4BGT7_9LACO</name>
<dbReference type="GO" id="GO:0016787">
    <property type="term" value="F:hydrolase activity"/>
    <property type="evidence" value="ECO:0007669"/>
    <property type="project" value="UniProtKB-KW"/>
</dbReference>
<keyword evidence="2 4" id="KW-0378">Hydrolase</keyword>
<dbReference type="InterPro" id="IPR051795">
    <property type="entry name" value="Glycosyl_Hydrlase_43"/>
</dbReference>